<sequence length="173" mass="18173">MEVPPAAAASAAVERSGRTSPSLPSRAPRSGRTPAPSRAPHRPARRAPAAAPSTPATPIRPGTSRRTCRRRWTRRRSTPPAAPSARRATPPAGRTRAARLPPLRRTASRLLSAAAGQHASLPSGAPHRDFSLRLLVRRPLSLVDGLAPWLLAPRPGRACCRSSSSPAAAGKVT</sequence>
<dbReference type="EMBL" id="CM029040">
    <property type="protein sequence ID" value="KAG2633986.1"/>
    <property type="molecule type" value="Genomic_DNA"/>
</dbReference>
<evidence type="ECO:0000313" key="2">
    <source>
        <dbReference type="EMBL" id="KAG2633986.1"/>
    </source>
</evidence>
<evidence type="ECO:0000313" key="3">
    <source>
        <dbReference type="Proteomes" id="UP000823388"/>
    </source>
</evidence>
<gene>
    <name evidence="2" type="ORF">PVAP13_2NG298206</name>
</gene>
<feature type="compositionally biased region" description="Low complexity" evidence="1">
    <location>
        <begin position="46"/>
        <end position="65"/>
    </location>
</feature>
<evidence type="ECO:0000256" key="1">
    <source>
        <dbReference type="SAM" id="MobiDB-lite"/>
    </source>
</evidence>
<feature type="region of interest" description="Disordered" evidence="1">
    <location>
        <begin position="1"/>
        <end position="104"/>
    </location>
</feature>
<reference evidence="2" key="1">
    <citation type="submission" date="2020-05" db="EMBL/GenBank/DDBJ databases">
        <title>WGS assembly of Panicum virgatum.</title>
        <authorList>
            <person name="Lovell J.T."/>
            <person name="Jenkins J."/>
            <person name="Shu S."/>
            <person name="Juenger T.E."/>
            <person name="Schmutz J."/>
        </authorList>
    </citation>
    <scope>NUCLEOTIDE SEQUENCE</scope>
    <source>
        <strain evidence="2">AP13</strain>
    </source>
</reference>
<proteinExistence type="predicted"/>
<feature type="compositionally biased region" description="Basic residues" evidence="1">
    <location>
        <begin position="66"/>
        <end position="77"/>
    </location>
</feature>
<dbReference type="Proteomes" id="UP000823388">
    <property type="component" value="Chromosome 2N"/>
</dbReference>
<feature type="compositionally biased region" description="Low complexity" evidence="1">
    <location>
        <begin position="1"/>
        <end position="12"/>
    </location>
</feature>
<comment type="caution">
    <text evidence="2">The sequence shown here is derived from an EMBL/GenBank/DDBJ whole genome shotgun (WGS) entry which is preliminary data.</text>
</comment>
<protein>
    <submittedName>
        <fullName evidence="2">Uncharacterized protein</fullName>
    </submittedName>
</protein>
<feature type="compositionally biased region" description="Low complexity" evidence="1">
    <location>
        <begin position="83"/>
        <end position="104"/>
    </location>
</feature>
<name>A0A8T0VK36_PANVG</name>
<organism evidence="2 3">
    <name type="scientific">Panicum virgatum</name>
    <name type="common">Blackwell switchgrass</name>
    <dbReference type="NCBI Taxonomy" id="38727"/>
    <lineage>
        <taxon>Eukaryota</taxon>
        <taxon>Viridiplantae</taxon>
        <taxon>Streptophyta</taxon>
        <taxon>Embryophyta</taxon>
        <taxon>Tracheophyta</taxon>
        <taxon>Spermatophyta</taxon>
        <taxon>Magnoliopsida</taxon>
        <taxon>Liliopsida</taxon>
        <taxon>Poales</taxon>
        <taxon>Poaceae</taxon>
        <taxon>PACMAD clade</taxon>
        <taxon>Panicoideae</taxon>
        <taxon>Panicodae</taxon>
        <taxon>Paniceae</taxon>
        <taxon>Panicinae</taxon>
        <taxon>Panicum</taxon>
        <taxon>Panicum sect. Hiantes</taxon>
    </lineage>
</organism>
<keyword evidence="3" id="KW-1185">Reference proteome</keyword>
<accession>A0A8T0VK36</accession>
<dbReference type="AlphaFoldDB" id="A0A8T0VK36"/>